<feature type="transmembrane region" description="Helical" evidence="7">
    <location>
        <begin position="283"/>
        <end position="301"/>
    </location>
</feature>
<evidence type="ECO:0000313" key="9">
    <source>
        <dbReference type="EMBL" id="SBS75981.1"/>
    </source>
</evidence>
<feature type="transmembrane region" description="Helical" evidence="7">
    <location>
        <begin position="142"/>
        <end position="161"/>
    </location>
</feature>
<evidence type="ECO:0000256" key="1">
    <source>
        <dbReference type="ARBA" id="ARBA00004651"/>
    </source>
</evidence>
<feature type="transmembrane region" description="Helical" evidence="7">
    <location>
        <begin position="313"/>
        <end position="331"/>
    </location>
</feature>
<feature type="transmembrane region" description="Helical" evidence="7">
    <location>
        <begin position="251"/>
        <end position="271"/>
    </location>
</feature>
<dbReference type="GO" id="GO:0005886">
    <property type="term" value="C:plasma membrane"/>
    <property type="evidence" value="ECO:0007669"/>
    <property type="project" value="UniProtKB-SubCell"/>
</dbReference>
<evidence type="ECO:0000256" key="4">
    <source>
        <dbReference type="ARBA" id="ARBA00022989"/>
    </source>
</evidence>
<keyword evidence="5" id="KW-0534">Nitrate assimilation</keyword>
<evidence type="ECO:0000259" key="8">
    <source>
        <dbReference type="PROSITE" id="PS50850"/>
    </source>
</evidence>
<feature type="transmembrane region" description="Helical" evidence="7">
    <location>
        <begin position="107"/>
        <end position="130"/>
    </location>
</feature>
<keyword evidence="6 7" id="KW-0472">Membrane</keyword>
<evidence type="ECO:0000256" key="5">
    <source>
        <dbReference type="ARBA" id="ARBA00023063"/>
    </source>
</evidence>
<comment type="subcellular location">
    <subcellularLocation>
        <location evidence="1">Cell membrane</location>
        <topology evidence="1">Multi-pass membrane protein</topology>
    </subcellularLocation>
</comment>
<feature type="transmembrane region" description="Helical" evidence="7">
    <location>
        <begin position="20"/>
        <end position="40"/>
    </location>
</feature>
<dbReference type="SUPFAM" id="SSF103473">
    <property type="entry name" value="MFS general substrate transporter"/>
    <property type="match status" value="1"/>
</dbReference>
<feature type="transmembrane region" description="Helical" evidence="7">
    <location>
        <begin position="82"/>
        <end position="101"/>
    </location>
</feature>
<dbReference type="InterPro" id="IPR036259">
    <property type="entry name" value="MFS_trans_sf"/>
</dbReference>
<feature type="transmembrane region" description="Helical" evidence="7">
    <location>
        <begin position="373"/>
        <end position="395"/>
    </location>
</feature>
<evidence type="ECO:0000256" key="3">
    <source>
        <dbReference type="ARBA" id="ARBA00022692"/>
    </source>
</evidence>
<dbReference type="GO" id="GO:0042128">
    <property type="term" value="P:nitrate assimilation"/>
    <property type="evidence" value="ECO:0007669"/>
    <property type="project" value="UniProtKB-KW"/>
</dbReference>
<name>A0A1Y5PIK6_9MYCO</name>
<organism evidence="9">
    <name type="scientific">uncultured Mycobacterium sp</name>
    <dbReference type="NCBI Taxonomy" id="171292"/>
    <lineage>
        <taxon>Bacteria</taxon>
        <taxon>Bacillati</taxon>
        <taxon>Actinomycetota</taxon>
        <taxon>Actinomycetes</taxon>
        <taxon>Mycobacteriales</taxon>
        <taxon>Mycobacteriaceae</taxon>
        <taxon>Mycobacterium</taxon>
        <taxon>environmental samples</taxon>
    </lineage>
</organism>
<dbReference type="GO" id="GO:0015112">
    <property type="term" value="F:nitrate transmembrane transporter activity"/>
    <property type="evidence" value="ECO:0007669"/>
    <property type="project" value="InterPro"/>
</dbReference>
<evidence type="ECO:0000256" key="7">
    <source>
        <dbReference type="SAM" id="Phobius"/>
    </source>
</evidence>
<keyword evidence="4 7" id="KW-1133">Transmembrane helix</keyword>
<feature type="transmembrane region" description="Helical" evidence="7">
    <location>
        <begin position="167"/>
        <end position="190"/>
    </location>
</feature>
<evidence type="ECO:0000256" key="2">
    <source>
        <dbReference type="ARBA" id="ARBA00008432"/>
    </source>
</evidence>
<evidence type="ECO:0000256" key="6">
    <source>
        <dbReference type="ARBA" id="ARBA00023136"/>
    </source>
</evidence>
<dbReference type="InterPro" id="IPR044772">
    <property type="entry name" value="NO3_transporter"/>
</dbReference>
<protein>
    <submittedName>
        <fullName evidence="9">Putative nitrate/nitrite transporter NarK2</fullName>
    </submittedName>
</protein>
<proteinExistence type="inferred from homology"/>
<dbReference type="Pfam" id="PF07690">
    <property type="entry name" value="MFS_1"/>
    <property type="match status" value="1"/>
</dbReference>
<dbReference type="PANTHER" id="PTHR23515">
    <property type="entry name" value="HIGH-AFFINITY NITRATE TRANSPORTER 2.3"/>
    <property type="match status" value="1"/>
</dbReference>
<dbReference type="InterPro" id="IPR020846">
    <property type="entry name" value="MFS_dom"/>
</dbReference>
<sequence>MNAPGVDDGDLPGRGRNLALATWAFAVTFWAWNIVGPLAVRYAQDMHLNSNQKALLVATPVLVGAVGRIPVGALTDRYGGRLMFPIITAATAPLVLLVAVAGNAGSFALMLVFGFFLGLAGTTFAIGIPFVNQWYRPSRRGFATGVFGAGMGGTALSSAFTPRFVAWFGYTTTHVILAVALVATAALCWFGMRNSPKYVPNTDPVLPKLRAALKLPVTWRMSLLYGVVFGGFVAFSTYLPTYLKDVYSFDLAGAGTRTAGFAIAAVIARPIGGILSDRIGPRTVVSIALLGTAVLAAVVAFQPPLEWPAGVDFVGLAFFLGLGTGGVFAWVARLAPPERVGSVTGLVGAAGGLGGYFPPLVMGATYELLLPGYGIGLALLTLVALGAMVFARFGIKDAPREVAKAGPERRRGFG</sequence>
<dbReference type="PROSITE" id="PS50850">
    <property type="entry name" value="MFS"/>
    <property type="match status" value="1"/>
</dbReference>
<dbReference type="Gene3D" id="1.20.1250.20">
    <property type="entry name" value="MFS general substrate transporter like domains"/>
    <property type="match status" value="2"/>
</dbReference>
<reference evidence="9" key="1">
    <citation type="submission" date="2016-03" db="EMBL/GenBank/DDBJ databases">
        <authorList>
            <person name="Ploux O."/>
        </authorList>
    </citation>
    <scope>NUCLEOTIDE SEQUENCE</scope>
    <source>
        <strain evidence="9">UC10</strain>
    </source>
</reference>
<gene>
    <name evidence="9" type="primary">narK</name>
    <name evidence="9" type="ORF">MHPYR_290057</name>
</gene>
<dbReference type="InterPro" id="IPR011701">
    <property type="entry name" value="MFS"/>
</dbReference>
<comment type="similarity">
    <text evidence="2">Belongs to the major facilitator superfamily. Nitrate/nitrite porter (TC 2.A.1.8) family.</text>
</comment>
<dbReference type="EMBL" id="FLQS01000022">
    <property type="protein sequence ID" value="SBS75981.1"/>
    <property type="molecule type" value="Genomic_DNA"/>
</dbReference>
<feature type="transmembrane region" description="Helical" evidence="7">
    <location>
        <begin position="343"/>
        <end position="361"/>
    </location>
</feature>
<feature type="domain" description="Major facilitator superfamily (MFS) profile" evidence="8">
    <location>
        <begin position="17"/>
        <end position="399"/>
    </location>
</feature>
<accession>A0A1Y5PIK6</accession>
<dbReference type="AlphaFoldDB" id="A0A1Y5PIK6"/>
<feature type="transmembrane region" description="Helical" evidence="7">
    <location>
        <begin position="217"/>
        <end position="239"/>
    </location>
</feature>
<keyword evidence="3 7" id="KW-0812">Transmembrane</keyword>